<reference evidence="3" key="1">
    <citation type="submission" date="2017-09" db="EMBL/GenBank/DDBJ databases">
        <title>Depth-based differentiation of microbial function through sediment-hosted aquifers and enrichment of novel symbionts in the deep terrestrial subsurface.</title>
        <authorList>
            <person name="Probst A.J."/>
            <person name="Ladd B."/>
            <person name="Jarett J.K."/>
            <person name="Geller-Mcgrath D.E."/>
            <person name="Sieber C.M.K."/>
            <person name="Emerson J.B."/>
            <person name="Anantharaman K."/>
            <person name="Thomas B.C."/>
            <person name="Malmstrom R."/>
            <person name="Stieglmeier M."/>
            <person name="Klingl A."/>
            <person name="Woyke T."/>
            <person name="Ryan C.M."/>
            <person name="Banfield J.F."/>
        </authorList>
    </citation>
    <scope>NUCLEOTIDE SEQUENCE [LARGE SCALE GENOMIC DNA]</scope>
</reference>
<sequence>MFSLILELLVMISLAIVVYLMAAAVPRLEDKESEDKSSGTSLPLDKLDNFLLKLKDKFLRRVKVLVMKTDNLISEQLKSKKH</sequence>
<accession>A0A2H0VF79</accession>
<proteinExistence type="predicted"/>
<evidence type="ECO:0000313" key="3">
    <source>
        <dbReference type="Proteomes" id="UP000231466"/>
    </source>
</evidence>
<protein>
    <submittedName>
        <fullName evidence="2">Uncharacterized protein</fullName>
    </submittedName>
</protein>
<dbReference type="AlphaFoldDB" id="A0A2H0VF79"/>
<evidence type="ECO:0000256" key="1">
    <source>
        <dbReference type="SAM" id="Phobius"/>
    </source>
</evidence>
<feature type="transmembrane region" description="Helical" evidence="1">
    <location>
        <begin position="6"/>
        <end position="26"/>
    </location>
</feature>
<evidence type="ECO:0000313" key="2">
    <source>
        <dbReference type="EMBL" id="PIR97723.1"/>
    </source>
</evidence>
<keyword evidence="1" id="KW-1133">Transmembrane helix</keyword>
<dbReference type="EMBL" id="PFAH01000010">
    <property type="protein sequence ID" value="PIR97723.1"/>
    <property type="molecule type" value="Genomic_DNA"/>
</dbReference>
<gene>
    <name evidence="2" type="ORF">COT89_03030</name>
</gene>
<organism evidence="2 3">
    <name type="scientific">Candidatus Colwellbacteria bacterium CG10_big_fil_rev_8_21_14_0_10_42_22</name>
    <dbReference type="NCBI Taxonomy" id="1974540"/>
    <lineage>
        <taxon>Bacteria</taxon>
        <taxon>Candidatus Colwelliibacteriota</taxon>
    </lineage>
</organism>
<name>A0A2H0VF79_9BACT</name>
<keyword evidence="1" id="KW-0812">Transmembrane</keyword>
<keyword evidence="1" id="KW-0472">Membrane</keyword>
<comment type="caution">
    <text evidence="2">The sequence shown here is derived from an EMBL/GenBank/DDBJ whole genome shotgun (WGS) entry which is preliminary data.</text>
</comment>
<dbReference type="Proteomes" id="UP000231466">
    <property type="component" value="Unassembled WGS sequence"/>
</dbReference>